<evidence type="ECO:0000256" key="1">
    <source>
        <dbReference type="ARBA" id="ARBA00007309"/>
    </source>
</evidence>
<dbReference type="AlphaFoldDB" id="A0A8T1YCH2"/>
<gene>
    <name evidence="4" type="ORF">ISN45_Aa07g030280</name>
</gene>
<name>A0A8T1YCH2_9BRAS</name>
<comment type="caution">
    <text evidence="4">The sequence shown here is derived from an EMBL/GenBank/DDBJ whole genome shotgun (WGS) entry which is preliminary data.</text>
</comment>
<feature type="domain" description="Small EDRK-rich factor-like N-terminal" evidence="3">
    <location>
        <begin position="33"/>
        <end position="67"/>
    </location>
</feature>
<sequence length="102" mass="11031">SFPQIFCFAFFFGIDFTNLNFLRDRRFIFVSTMTRGSQRERDRERAAARAGGKGKNAEDGLTPEQRRERDGKALQEKAAKKAAQAAAAGSGGGAGSKGAAKK</sequence>
<feature type="compositionally biased region" description="Basic and acidic residues" evidence="2">
    <location>
        <begin position="64"/>
        <end position="79"/>
    </location>
</feature>
<dbReference type="Proteomes" id="UP000694240">
    <property type="component" value="Chromosome 12"/>
</dbReference>
<feature type="region of interest" description="Disordered" evidence="2">
    <location>
        <begin position="33"/>
        <end position="102"/>
    </location>
</feature>
<dbReference type="InterPro" id="IPR007513">
    <property type="entry name" value="SERF-like_N"/>
</dbReference>
<dbReference type="PANTHER" id="PTHR13596">
    <property type="entry name" value="SMALL EDRK-RICH FACTOR 1"/>
    <property type="match status" value="1"/>
</dbReference>
<keyword evidence="5" id="KW-1185">Reference proteome</keyword>
<proteinExistence type="inferred from homology"/>
<dbReference type="EMBL" id="JAEFBK010000012">
    <property type="protein sequence ID" value="KAG7543100.1"/>
    <property type="molecule type" value="Genomic_DNA"/>
</dbReference>
<evidence type="ECO:0000259" key="3">
    <source>
        <dbReference type="Pfam" id="PF04419"/>
    </source>
</evidence>
<evidence type="ECO:0000313" key="4">
    <source>
        <dbReference type="EMBL" id="KAG7543100.1"/>
    </source>
</evidence>
<feature type="non-terminal residue" evidence="4">
    <location>
        <position position="102"/>
    </location>
</feature>
<protein>
    <submittedName>
        <fullName evidence="4">Protein family SERF N-terminal protein</fullName>
    </submittedName>
</protein>
<comment type="similarity">
    <text evidence="1">Belongs to the SERF family.</text>
</comment>
<evidence type="ECO:0000313" key="5">
    <source>
        <dbReference type="Proteomes" id="UP000694240"/>
    </source>
</evidence>
<dbReference type="PANTHER" id="PTHR13596:SF8">
    <property type="entry name" value="SMALL EDRK-RICH FACTOR-LIKE N-TERMINAL DOMAIN-CONTAINING PROTEIN"/>
    <property type="match status" value="1"/>
</dbReference>
<reference evidence="4 5" key="1">
    <citation type="submission" date="2020-12" db="EMBL/GenBank/DDBJ databases">
        <title>Concerted genomic and epigenomic changes stabilize Arabidopsis allopolyploids.</title>
        <authorList>
            <person name="Chen Z."/>
        </authorList>
    </citation>
    <scope>NUCLEOTIDE SEQUENCE [LARGE SCALE GENOMIC DNA]</scope>
    <source>
        <strain evidence="4">Allo738</strain>
        <tissue evidence="4">Leaf</tissue>
    </source>
</reference>
<dbReference type="Pfam" id="PF04419">
    <property type="entry name" value="SERF-like_N"/>
    <property type="match status" value="1"/>
</dbReference>
<dbReference type="InterPro" id="IPR040211">
    <property type="entry name" value="SERF1/2-like"/>
</dbReference>
<organism evidence="4 5">
    <name type="scientific">Arabidopsis thaliana x Arabidopsis arenosa</name>
    <dbReference type="NCBI Taxonomy" id="1240361"/>
    <lineage>
        <taxon>Eukaryota</taxon>
        <taxon>Viridiplantae</taxon>
        <taxon>Streptophyta</taxon>
        <taxon>Embryophyta</taxon>
        <taxon>Tracheophyta</taxon>
        <taxon>Spermatophyta</taxon>
        <taxon>Magnoliopsida</taxon>
        <taxon>eudicotyledons</taxon>
        <taxon>Gunneridae</taxon>
        <taxon>Pentapetalae</taxon>
        <taxon>rosids</taxon>
        <taxon>malvids</taxon>
        <taxon>Brassicales</taxon>
        <taxon>Brassicaceae</taxon>
        <taxon>Camelineae</taxon>
        <taxon>Arabidopsis</taxon>
    </lineage>
</organism>
<evidence type="ECO:0000256" key="2">
    <source>
        <dbReference type="SAM" id="MobiDB-lite"/>
    </source>
</evidence>
<accession>A0A8T1YCH2</accession>
<feature type="compositionally biased region" description="Basic and acidic residues" evidence="2">
    <location>
        <begin position="37"/>
        <end position="47"/>
    </location>
</feature>